<name>A0AA35R608_GEOBA</name>
<sequence length="429" mass="46545">MALDFGQTASQMMSAMGHLSATARSRRQRFADTLDRASAISPDEAGRRTASAGGRPFIAARTGDEGLLASIPPPSPPRDWMAVSVDGSHIDVDRHLPLRCYLVNLGGCAITYGAYPDCQFFSEPTLATGDGDLYLRPDDGSRGETPISGQLLGALRTVREVERLADAVASSSPDVPVLALLDGTLAFWDLQRGNYPRYVLDTLVNNRLRAALARLRAASRGRRRVALAAYTSRPQTTEVAGAVRACLCVSNVAECTRRCSARRSDLAQCDSAAGFDDRELFDALLEPGHRSPLYQTGRRASHFALDLAVGTEWSRFYYVNSGTEVARVEVPDWVAEDPELLALGHSMLARQCELGLGYPVVISEAHEQAVVNGRDREEFRKLALMLMEQNGLPTSESAKTLSKRLAMGVTAPVSRARAFPPGALPRLDK</sequence>
<proteinExistence type="predicted"/>
<dbReference type="SMART" id="SM00933">
    <property type="entry name" value="NurA"/>
    <property type="match status" value="1"/>
</dbReference>
<feature type="region of interest" description="Disordered" evidence="1">
    <location>
        <begin position="35"/>
        <end position="56"/>
    </location>
</feature>
<protein>
    <recommendedName>
        <fullName evidence="2">NurA domain-containing protein</fullName>
    </recommendedName>
</protein>
<reference evidence="3" key="1">
    <citation type="submission" date="2023-03" db="EMBL/GenBank/DDBJ databases">
        <authorList>
            <person name="Steffen K."/>
            <person name="Cardenas P."/>
        </authorList>
    </citation>
    <scope>NUCLEOTIDE SEQUENCE</scope>
</reference>
<feature type="domain" description="NurA" evidence="2">
    <location>
        <begin position="82"/>
        <end position="371"/>
    </location>
</feature>
<dbReference type="Pfam" id="PF09376">
    <property type="entry name" value="NurA"/>
    <property type="match status" value="1"/>
</dbReference>
<accession>A0AA35R608</accession>
<dbReference type="InterPro" id="IPR018977">
    <property type="entry name" value="NurA_domain"/>
</dbReference>
<dbReference type="AlphaFoldDB" id="A0AA35R608"/>
<dbReference type="Proteomes" id="UP001174909">
    <property type="component" value="Unassembled WGS sequence"/>
</dbReference>
<evidence type="ECO:0000256" key="1">
    <source>
        <dbReference type="SAM" id="MobiDB-lite"/>
    </source>
</evidence>
<evidence type="ECO:0000313" key="3">
    <source>
        <dbReference type="EMBL" id="CAI8005443.1"/>
    </source>
</evidence>
<organism evidence="3 4">
    <name type="scientific">Geodia barretti</name>
    <name type="common">Barrett's horny sponge</name>
    <dbReference type="NCBI Taxonomy" id="519541"/>
    <lineage>
        <taxon>Eukaryota</taxon>
        <taxon>Metazoa</taxon>
        <taxon>Porifera</taxon>
        <taxon>Demospongiae</taxon>
        <taxon>Heteroscleromorpha</taxon>
        <taxon>Tetractinellida</taxon>
        <taxon>Astrophorina</taxon>
        <taxon>Geodiidae</taxon>
        <taxon>Geodia</taxon>
    </lineage>
</organism>
<comment type="caution">
    <text evidence="3">The sequence shown here is derived from an EMBL/GenBank/DDBJ whole genome shotgun (WGS) entry which is preliminary data.</text>
</comment>
<evidence type="ECO:0000259" key="2">
    <source>
        <dbReference type="SMART" id="SM00933"/>
    </source>
</evidence>
<evidence type="ECO:0000313" key="4">
    <source>
        <dbReference type="Proteomes" id="UP001174909"/>
    </source>
</evidence>
<gene>
    <name evidence="3" type="ORF">GBAR_LOCUS4234</name>
</gene>
<keyword evidence="4" id="KW-1185">Reference proteome</keyword>
<dbReference type="EMBL" id="CASHTH010000611">
    <property type="protein sequence ID" value="CAI8005443.1"/>
    <property type="molecule type" value="Genomic_DNA"/>
</dbReference>